<reference evidence="5" key="1">
    <citation type="journal article" date="2011" name="Nature">
        <title>Genome sequence and analysis of the tuber crop potato.</title>
        <authorList>
            <consortium name="The Potato Genome Sequencing Consortium"/>
        </authorList>
    </citation>
    <scope>NUCLEOTIDE SEQUENCE [LARGE SCALE GENOMIC DNA]</scope>
    <source>
        <strain evidence="5">cv. DM1-3 516 R44</strain>
    </source>
</reference>
<dbReference type="Proteomes" id="UP000011115">
    <property type="component" value="Unassembled WGS sequence"/>
</dbReference>
<sequence length="211" mass="22911">MHVLDHSASLIGIADQLGDSPFGIVHRRLAPSFCIVVLAQHTGTKREMVNTRFNGVRHVAPVNAPVEEFTVRGSGRGRGRSFNEVTNFIKKVEGVRRDGQAKTLAKRAKNSSNFQGSYSKGSGRPTLASRPIQSAMPACTGNYSGTPPHNLIQDNKGDTHSAGSISSFDRTCYNCGELGHMRRDYPYPRMMDSAQQLSRVVVPAGNGNNGR</sequence>
<dbReference type="GO" id="GO:0008270">
    <property type="term" value="F:zinc ion binding"/>
    <property type="evidence" value="ECO:0007669"/>
    <property type="project" value="UniProtKB-KW"/>
</dbReference>
<dbReference type="Pfam" id="PF00098">
    <property type="entry name" value="zf-CCHC"/>
    <property type="match status" value="1"/>
</dbReference>
<feature type="domain" description="CCHC-type" evidence="3">
    <location>
        <begin position="172"/>
        <end position="186"/>
    </location>
</feature>
<evidence type="ECO:0000256" key="1">
    <source>
        <dbReference type="PROSITE-ProRule" id="PRU00047"/>
    </source>
</evidence>
<keyword evidence="5" id="KW-1185">Reference proteome</keyword>
<name>M1DVA5_SOLTU</name>
<dbReference type="PaxDb" id="4113-PGSC0003DMT400094973"/>
<keyword evidence="1" id="KW-0863">Zinc-finger</keyword>
<dbReference type="Gramene" id="PGSC0003DMT400094973">
    <property type="protein sequence ID" value="PGSC0003DMT400094973"/>
    <property type="gene ID" value="PGSC0003DMG400044544"/>
</dbReference>
<evidence type="ECO:0000259" key="3">
    <source>
        <dbReference type="PROSITE" id="PS50158"/>
    </source>
</evidence>
<accession>M1DVA5</accession>
<reference evidence="4" key="2">
    <citation type="submission" date="2015-06" db="UniProtKB">
        <authorList>
            <consortium name="EnsemblPlants"/>
        </authorList>
    </citation>
    <scope>IDENTIFICATION</scope>
    <source>
        <strain evidence="4">DM1-3 516 R44</strain>
    </source>
</reference>
<proteinExistence type="predicted"/>
<dbReference type="PROSITE" id="PS50158">
    <property type="entry name" value="ZF_CCHC"/>
    <property type="match status" value="1"/>
</dbReference>
<keyword evidence="1" id="KW-0479">Metal-binding</keyword>
<dbReference type="EnsemblPlants" id="PGSC0003DMT400094973">
    <property type="protein sequence ID" value="PGSC0003DMT400094973"/>
    <property type="gene ID" value="PGSC0003DMG400044544"/>
</dbReference>
<evidence type="ECO:0000313" key="4">
    <source>
        <dbReference type="EnsemblPlants" id="PGSC0003DMT400094973"/>
    </source>
</evidence>
<feature type="region of interest" description="Disordered" evidence="2">
    <location>
        <begin position="106"/>
        <end position="126"/>
    </location>
</feature>
<dbReference type="AlphaFoldDB" id="M1DVA5"/>
<dbReference type="GO" id="GO:0003729">
    <property type="term" value="F:mRNA binding"/>
    <property type="evidence" value="ECO:0000318"/>
    <property type="project" value="GO_Central"/>
</dbReference>
<dbReference type="InterPro" id="IPR036875">
    <property type="entry name" value="Znf_CCHC_sf"/>
</dbReference>
<keyword evidence="1" id="KW-0862">Zinc</keyword>
<organism evidence="4 5">
    <name type="scientific">Solanum tuberosum</name>
    <name type="common">Potato</name>
    <dbReference type="NCBI Taxonomy" id="4113"/>
    <lineage>
        <taxon>Eukaryota</taxon>
        <taxon>Viridiplantae</taxon>
        <taxon>Streptophyta</taxon>
        <taxon>Embryophyta</taxon>
        <taxon>Tracheophyta</taxon>
        <taxon>Spermatophyta</taxon>
        <taxon>Magnoliopsida</taxon>
        <taxon>eudicotyledons</taxon>
        <taxon>Gunneridae</taxon>
        <taxon>Pentapetalae</taxon>
        <taxon>asterids</taxon>
        <taxon>lamiids</taxon>
        <taxon>Solanales</taxon>
        <taxon>Solanaceae</taxon>
        <taxon>Solanoideae</taxon>
        <taxon>Solaneae</taxon>
        <taxon>Solanum</taxon>
    </lineage>
</organism>
<dbReference type="SUPFAM" id="SSF57756">
    <property type="entry name" value="Retrovirus zinc finger-like domains"/>
    <property type="match status" value="1"/>
</dbReference>
<protein>
    <submittedName>
        <fullName evidence="4">'chromo' domain containing protein</fullName>
    </submittedName>
</protein>
<dbReference type="InParanoid" id="M1DVA5"/>
<dbReference type="HOGENOM" id="CLU_1306718_0_0_1"/>
<dbReference type="InterPro" id="IPR001878">
    <property type="entry name" value="Znf_CCHC"/>
</dbReference>
<evidence type="ECO:0000313" key="5">
    <source>
        <dbReference type="Proteomes" id="UP000011115"/>
    </source>
</evidence>
<dbReference type="GO" id="GO:0045182">
    <property type="term" value="F:translation regulator activity"/>
    <property type="evidence" value="ECO:0000318"/>
    <property type="project" value="GO_Central"/>
</dbReference>
<dbReference type="GO" id="GO:2000767">
    <property type="term" value="P:positive regulation of cytoplasmic translation"/>
    <property type="evidence" value="ECO:0000318"/>
    <property type="project" value="GO_Central"/>
</dbReference>
<dbReference type="Gene3D" id="4.10.60.10">
    <property type="entry name" value="Zinc finger, CCHC-type"/>
    <property type="match status" value="1"/>
</dbReference>
<dbReference type="GO" id="GO:0003727">
    <property type="term" value="F:single-stranded RNA binding"/>
    <property type="evidence" value="ECO:0000318"/>
    <property type="project" value="GO_Central"/>
</dbReference>
<feature type="compositionally biased region" description="Polar residues" evidence="2">
    <location>
        <begin position="110"/>
        <end position="120"/>
    </location>
</feature>
<evidence type="ECO:0000256" key="2">
    <source>
        <dbReference type="SAM" id="MobiDB-lite"/>
    </source>
</evidence>
<dbReference type="GO" id="GO:0005737">
    <property type="term" value="C:cytoplasm"/>
    <property type="evidence" value="ECO:0000318"/>
    <property type="project" value="GO_Central"/>
</dbReference>